<dbReference type="Pfam" id="PF01728">
    <property type="entry name" value="FtsJ"/>
    <property type="match status" value="1"/>
</dbReference>
<gene>
    <name evidence="2" type="ORF">BD311DRAFT_719152</name>
</gene>
<name>A0A4Q9MSH1_9APHY</name>
<dbReference type="GO" id="GO:0032259">
    <property type="term" value="P:methylation"/>
    <property type="evidence" value="ECO:0007669"/>
    <property type="project" value="InterPro"/>
</dbReference>
<sequence length="366" mass="40996">MAQHSYPALAHIAENLTEEGLILGPSAILARRYVPELQELLAMRSKGWNEETLDDHFKWQRTVADNPDKEVASTWFHMMKKVMQEIDLASGCISPLKPIEFLDVGCSSGGLSSYVLRKNRHARGTGISLPAVQGGHIFLLEESFLPRYEFIEKDILAYDISPFRSDSTTVSSQRLPGRFLRRFSLVLLGESASRTYHHPVEPAPEDRKTVYGAYRDSLLITQLIIGLETVCPGGTIVMRLSHVECWPSAILLYLLDHLSDKLTVHKPRTMHASRGTCFVIAKGACGMQHAKARQQYLSGLRELLVQLRSGGRGGRGRMILPGDLDFVATAETILTEYLDRLIELGRGVWSTQVQGLDRLFRKKGIQ</sequence>
<reference evidence="2" key="1">
    <citation type="submission" date="2019-01" db="EMBL/GenBank/DDBJ databases">
        <title>Draft genome sequences of three monokaryotic isolates of the white-rot basidiomycete fungus Dichomitus squalens.</title>
        <authorList>
            <consortium name="DOE Joint Genome Institute"/>
            <person name="Lopez S.C."/>
            <person name="Andreopoulos B."/>
            <person name="Pangilinan J."/>
            <person name="Lipzen A."/>
            <person name="Riley R."/>
            <person name="Ahrendt S."/>
            <person name="Ng V."/>
            <person name="Barry K."/>
            <person name="Daum C."/>
            <person name="Grigoriev I.V."/>
            <person name="Hilden K.S."/>
            <person name="Makela M.R."/>
            <person name="de Vries R.P."/>
        </authorList>
    </citation>
    <scope>NUCLEOTIDE SEQUENCE [LARGE SCALE GENOMIC DNA]</scope>
    <source>
        <strain evidence="2">OM18370.1</strain>
    </source>
</reference>
<dbReference type="InterPro" id="IPR002877">
    <property type="entry name" value="RNA_MeTrfase_FtsJ_dom"/>
</dbReference>
<dbReference type="GO" id="GO:0008168">
    <property type="term" value="F:methyltransferase activity"/>
    <property type="evidence" value="ECO:0007669"/>
    <property type="project" value="InterPro"/>
</dbReference>
<dbReference type="OrthoDB" id="417125at2759"/>
<proteinExistence type="predicted"/>
<dbReference type="AlphaFoldDB" id="A0A4Q9MSH1"/>
<dbReference type="SUPFAM" id="SSF53335">
    <property type="entry name" value="S-adenosyl-L-methionine-dependent methyltransferases"/>
    <property type="match status" value="1"/>
</dbReference>
<dbReference type="Gene3D" id="3.40.50.12760">
    <property type="match status" value="1"/>
</dbReference>
<feature type="domain" description="Ribosomal RNA methyltransferase FtsJ" evidence="1">
    <location>
        <begin position="99"/>
        <end position="283"/>
    </location>
</feature>
<dbReference type="Proteomes" id="UP000292957">
    <property type="component" value="Unassembled WGS sequence"/>
</dbReference>
<dbReference type="Gene3D" id="3.40.50.150">
    <property type="entry name" value="Vaccinia Virus protein VP39"/>
    <property type="match status" value="1"/>
</dbReference>
<evidence type="ECO:0000259" key="1">
    <source>
        <dbReference type="Pfam" id="PF01728"/>
    </source>
</evidence>
<dbReference type="EMBL" id="ML143408">
    <property type="protein sequence ID" value="TBU30048.1"/>
    <property type="molecule type" value="Genomic_DNA"/>
</dbReference>
<accession>A0A4Q9MSH1</accession>
<protein>
    <recommendedName>
        <fullName evidence="1">Ribosomal RNA methyltransferase FtsJ domain-containing protein</fullName>
    </recommendedName>
</protein>
<organism evidence="2">
    <name type="scientific">Dichomitus squalens</name>
    <dbReference type="NCBI Taxonomy" id="114155"/>
    <lineage>
        <taxon>Eukaryota</taxon>
        <taxon>Fungi</taxon>
        <taxon>Dikarya</taxon>
        <taxon>Basidiomycota</taxon>
        <taxon>Agaricomycotina</taxon>
        <taxon>Agaricomycetes</taxon>
        <taxon>Polyporales</taxon>
        <taxon>Polyporaceae</taxon>
        <taxon>Dichomitus</taxon>
    </lineage>
</organism>
<evidence type="ECO:0000313" key="2">
    <source>
        <dbReference type="EMBL" id="TBU30048.1"/>
    </source>
</evidence>
<dbReference type="InterPro" id="IPR029063">
    <property type="entry name" value="SAM-dependent_MTases_sf"/>
</dbReference>